<accession>A0ABS7QII7</accession>
<reference evidence="2 3" key="1">
    <citation type="submission" date="2021-08" db="EMBL/GenBank/DDBJ databases">
        <title>WGS of actinomycetes from Thailand.</title>
        <authorList>
            <person name="Thawai C."/>
        </authorList>
    </citation>
    <scope>NUCLEOTIDE SEQUENCE [LARGE SCALE GENOMIC DNA]</scope>
    <source>
        <strain evidence="2 3">PLK6-54</strain>
    </source>
</reference>
<feature type="transmembrane region" description="Helical" evidence="1">
    <location>
        <begin position="48"/>
        <end position="71"/>
    </location>
</feature>
<dbReference type="RefSeq" id="WP_222968857.1">
    <property type="nucleotide sequence ID" value="NZ_JAINZZ010000075.1"/>
</dbReference>
<dbReference type="Proteomes" id="UP000778578">
    <property type="component" value="Unassembled WGS sequence"/>
</dbReference>
<feature type="transmembrane region" description="Helical" evidence="1">
    <location>
        <begin position="83"/>
        <end position="108"/>
    </location>
</feature>
<keyword evidence="3" id="KW-1185">Reference proteome</keyword>
<evidence type="ECO:0000256" key="1">
    <source>
        <dbReference type="SAM" id="Phobius"/>
    </source>
</evidence>
<gene>
    <name evidence="2" type="ORF">K7862_33390</name>
</gene>
<evidence type="ECO:0000313" key="3">
    <source>
        <dbReference type="Proteomes" id="UP000778578"/>
    </source>
</evidence>
<name>A0ABS7QII7_9ACTN</name>
<dbReference type="EMBL" id="JAINZZ010000075">
    <property type="protein sequence ID" value="MBY8882499.1"/>
    <property type="molecule type" value="Genomic_DNA"/>
</dbReference>
<feature type="transmembrane region" description="Helical" evidence="1">
    <location>
        <begin position="20"/>
        <end position="41"/>
    </location>
</feature>
<dbReference type="NCBIfam" id="NF046119">
    <property type="entry name" value="memb_SCO4225"/>
    <property type="match status" value="1"/>
</dbReference>
<organism evidence="2 3">
    <name type="scientific">Actinacidiphila acidipaludis</name>
    <dbReference type="NCBI Taxonomy" id="2873382"/>
    <lineage>
        <taxon>Bacteria</taxon>
        <taxon>Bacillati</taxon>
        <taxon>Actinomycetota</taxon>
        <taxon>Actinomycetes</taxon>
        <taxon>Kitasatosporales</taxon>
        <taxon>Streptomycetaceae</taxon>
        <taxon>Actinacidiphila</taxon>
    </lineage>
</organism>
<sequence>MRTPSWVLTATGPIHRERVSRVYLGVVAAALALMLLDTALISHSHASLTGVLLLLLTLPWTPLLFSLFTTVSGTNDSFTAYGWSGWTITVIAAIVSAAINAALLGYAARLRRRRVPAR</sequence>
<proteinExistence type="predicted"/>
<keyword evidence="1" id="KW-0472">Membrane</keyword>
<protein>
    <recommendedName>
        <fullName evidence="4">Integral membrane protein</fullName>
    </recommendedName>
</protein>
<dbReference type="InterPro" id="IPR057702">
    <property type="entry name" value="DUF7942"/>
</dbReference>
<keyword evidence="1" id="KW-1133">Transmembrane helix</keyword>
<evidence type="ECO:0008006" key="4">
    <source>
        <dbReference type="Google" id="ProtNLM"/>
    </source>
</evidence>
<dbReference type="Pfam" id="PF25637">
    <property type="entry name" value="DUF7942"/>
    <property type="match status" value="1"/>
</dbReference>
<keyword evidence="1" id="KW-0812">Transmembrane</keyword>
<comment type="caution">
    <text evidence="2">The sequence shown here is derived from an EMBL/GenBank/DDBJ whole genome shotgun (WGS) entry which is preliminary data.</text>
</comment>
<evidence type="ECO:0000313" key="2">
    <source>
        <dbReference type="EMBL" id="MBY8882499.1"/>
    </source>
</evidence>